<dbReference type="Proteomes" id="UP000315400">
    <property type="component" value="Unassembled WGS sequence"/>
</dbReference>
<reference evidence="1 2" key="1">
    <citation type="submission" date="2019-06" db="EMBL/GenBank/DDBJ databases">
        <title>Metagenome assembled Genome of Spiribacter salinus SL48-SHIP from the microbial mat of Salt Lake 48 (Novosibirsk region, Russia).</title>
        <authorList>
            <person name="Shipova A."/>
            <person name="Rozanov A.S."/>
            <person name="Bryanskaya A.V."/>
            <person name="Peltek S.E."/>
        </authorList>
    </citation>
    <scope>NUCLEOTIDE SEQUENCE [LARGE SCALE GENOMIC DNA]</scope>
    <source>
        <strain evidence="1">SL48-SHIP-2</strain>
    </source>
</reference>
<proteinExistence type="predicted"/>
<dbReference type="STRING" id="1260251.SPISAL_01230"/>
<evidence type="ECO:0000313" key="2">
    <source>
        <dbReference type="Proteomes" id="UP000315400"/>
    </source>
</evidence>
<dbReference type="InterPro" id="IPR012659">
    <property type="entry name" value="CHP02444"/>
</dbReference>
<accession>A0A540VSS1</accession>
<dbReference type="EMBL" id="VIFK01000039">
    <property type="protein sequence ID" value="TQE99798.1"/>
    <property type="molecule type" value="Genomic_DNA"/>
</dbReference>
<comment type="caution">
    <text evidence="1">The sequence shown here is derived from an EMBL/GenBank/DDBJ whole genome shotgun (WGS) entry which is preliminary data.</text>
</comment>
<dbReference type="AlphaFoldDB" id="A0A540VSS1"/>
<dbReference type="Pfam" id="PF09523">
    <property type="entry name" value="DUF2390"/>
    <property type="match status" value="1"/>
</dbReference>
<protein>
    <submittedName>
        <fullName evidence="1">TIGR02444 family protein</fullName>
    </submittedName>
</protein>
<gene>
    <name evidence="1" type="ORF">FKY71_06765</name>
</gene>
<sequence length="187" mass="20026">MQRESDPEATGAMAEAVWQFTLSLYDQPGVASACLSLQARRGVGVSALLALIGLAAAGRPALEKNAMEVTLARAEHWQQAVIEPLRAARRGVRGALAPAIEADAHALRYDLQAREIEAERLQQQFLVADYAASGLSELPWTEAVRLNASVYLAGKNASASSEDEADLKQILTPLLNGAVGRPEPQRN</sequence>
<organism evidence="1 2">
    <name type="scientific">Spiribacter salinus</name>
    <dbReference type="NCBI Taxonomy" id="1335746"/>
    <lineage>
        <taxon>Bacteria</taxon>
        <taxon>Pseudomonadati</taxon>
        <taxon>Pseudomonadota</taxon>
        <taxon>Gammaproteobacteria</taxon>
        <taxon>Chromatiales</taxon>
        <taxon>Ectothiorhodospiraceae</taxon>
        <taxon>Spiribacter</taxon>
    </lineage>
</organism>
<evidence type="ECO:0000313" key="1">
    <source>
        <dbReference type="EMBL" id="TQE99798.1"/>
    </source>
</evidence>
<name>A0A540VSS1_9GAMM</name>
<dbReference type="NCBIfam" id="TIGR02444">
    <property type="entry name" value="TIGR02444 family protein"/>
    <property type="match status" value="1"/>
</dbReference>